<evidence type="ECO:0000256" key="1">
    <source>
        <dbReference type="SAM" id="MobiDB-lite"/>
    </source>
</evidence>
<reference evidence="3" key="2">
    <citation type="journal article" date="2008" name="Nucleic Acids Res.">
        <title>The rice annotation project database (RAP-DB): 2008 update.</title>
        <authorList>
            <consortium name="The rice annotation project (RAP)"/>
        </authorList>
    </citation>
    <scope>GENOME REANNOTATION</scope>
    <source>
        <strain evidence="3">cv. Nipponbare</strain>
    </source>
</reference>
<feature type="region of interest" description="Disordered" evidence="1">
    <location>
        <begin position="1"/>
        <end position="233"/>
    </location>
</feature>
<protein>
    <submittedName>
        <fullName evidence="2">Uncharacterized protein</fullName>
    </submittedName>
</protein>
<feature type="compositionally biased region" description="Pro residues" evidence="1">
    <location>
        <begin position="52"/>
        <end position="66"/>
    </location>
</feature>
<dbReference type="AlphaFoldDB" id="Q9AYG8"/>
<feature type="compositionally biased region" description="Polar residues" evidence="1">
    <location>
        <begin position="30"/>
        <end position="48"/>
    </location>
</feature>
<organism evidence="2 3">
    <name type="scientific">Oryza sativa subsp. japonica</name>
    <name type="common">Rice</name>
    <dbReference type="NCBI Taxonomy" id="39947"/>
    <lineage>
        <taxon>Eukaryota</taxon>
        <taxon>Viridiplantae</taxon>
        <taxon>Streptophyta</taxon>
        <taxon>Embryophyta</taxon>
        <taxon>Tracheophyta</taxon>
        <taxon>Spermatophyta</taxon>
        <taxon>Magnoliopsida</taxon>
        <taxon>Liliopsida</taxon>
        <taxon>Poales</taxon>
        <taxon>Poaceae</taxon>
        <taxon>BOP clade</taxon>
        <taxon>Oryzoideae</taxon>
        <taxon>Oryzeae</taxon>
        <taxon>Oryzinae</taxon>
        <taxon>Oryza</taxon>
        <taxon>Oryza sativa</taxon>
    </lineage>
</organism>
<dbReference type="Proteomes" id="UP000000763">
    <property type="component" value="Chromosome 10"/>
</dbReference>
<feature type="compositionally biased region" description="Polar residues" evidence="1">
    <location>
        <begin position="70"/>
        <end position="79"/>
    </location>
</feature>
<name>Q9AYG8_ORYSJ</name>
<dbReference type="EMBL" id="AC078839">
    <property type="protein sequence ID" value="AAK13086.1"/>
    <property type="molecule type" value="Genomic_DNA"/>
</dbReference>
<accession>Q9AYG8</accession>
<evidence type="ECO:0000313" key="2">
    <source>
        <dbReference type="EMBL" id="AAK13086.1"/>
    </source>
</evidence>
<evidence type="ECO:0000313" key="3">
    <source>
        <dbReference type="Proteomes" id="UP000000763"/>
    </source>
</evidence>
<gene>
    <name evidence="2" type="primary">OSJNBa0094J09.2</name>
</gene>
<reference evidence="3" key="1">
    <citation type="journal article" date="2005" name="Nature">
        <title>The map-based sequence of the rice genome.</title>
        <authorList>
            <consortium name="International rice genome sequencing project (IRGSP)"/>
            <person name="Matsumoto T."/>
            <person name="Wu J."/>
            <person name="Kanamori H."/>
            <person name="Katayose Y."/>
            <person name="Fujisawa M."/>
            <person name="Namiki N."/>
            <person name="Mizuno H."/>
            <person name="Yamamoto K."/>
            <person name="Antonio B.A."/>
            <person name="Baba T."/>
            <person name="Sakata K."/>
            <person name="Nagamura Y."/>
            <person name="Aoki H."/>
            <person name="Arikawa K."/>
            <person name="Arita K."/>
            <person name="Bito T."/>
            <person name="Chiden Y."/>
            <person name="Fujitsuka N."/>
            <person name="Fukunaka R."/>
            <person name="Hamada M."/>
            <person name="Harada C."/>
            <person name="Hayashi A."/>
            <person name="Hijishita S."/>
            <person name="Honda M."/>
            <person name="Hosokawa S."/>
            <person name="Ichikawa Y."/>
            <person name="Idonuma A."/>
            <person name="Iijima M."/>
            <person name="Ikeda M."/>
            <person name="Ikeno M."/>
            <person name="Ito K."/>
            <person name="Ito S."/>
            <person name="Ito T."/>
            <person name="Ito Y."/>
            <person name="Ito Y."/>
            <person name="Iwabuchi A."/>
            <person name="Kamiya K."/>
            <person name="Karasawa W."/>
            <person name="Kurita K."/>
            <person name="Katagiri S."/>
            <person name="Kikuta A."/>
            <person name="Kobayashi H."/>
            <person name="Kobayashi N."/>
            <person name="Machita K."/>
            <person name="Maehara T."/>
            <person name="Masukawa M."/>
            <person name="Mizubayashi T."/>
            <person name="Mukai Y."/>
            <person name="Nagasaki H."/>
            <person name="Nagata Y."/>
            <person name="Naito S."/>
            <person name="Nakashima M."/>
            <person name="Nakama Y."/>
            <person name="Nakamichi Y."/>
            <person name="Nakamura M."/>
            <person name="Meguro A."/>
            <person name="Negishi M."/>
            <person name="Ohta I."/>
            <person name="Ohta T."/>
            <person name="Okamoto M."/>
            <person name="Ono N."/>
            <person name="Saji S."/>
            <person name="Sakaguchi M."/>
            <person name="Sakai K."/>
            <person name="Shibata M."/>
            <person name="Shimokawa T."/>
            <person name="Song J."/>
            <person name="Takazaki Y."/>
            <person name="Terasawa K."/>
            <person name="Tsugane M."/>
            <person name="Tsuji K."/>
            <person name="Ueda S."/>
            <person name="Waki K."/>
            <person name="Yamagata H."/>
            <person name="Yamamoto M."/>
            <person name="Yamamoto S."/>
            <person name="Yamane H."/>
            <person name="Yoshiki S."/>
            <person name="Yoshihara R."/>
            <person name="Yukawa K."/>
            <person name="Zhong H."/>
            <person name="Yano M."/>
            <person name="Yuan Q."/>
            <person name="Ouyang S."/>
            <person name="Liu J."/>
            <person name="Jones K.M."/>
            <person name="Gansberger K."/>
            <person name="Moffat K."/>
            <person name="Hill J."/>
            <person name="Bera J."/>
            <person name="Fadrosh D."/>
            <person name="Jin S."/>
            <person name="Johri S."/>
            <person name="Kim M."/>
            <person name="Overton L."/>
            <person name="Reardon M."/>
            <person name="Tsitrin T."/>
            <person name="Vuong H."/>
            <person name="Weaver B."/>
            <person name="Ciecko A."/>
            <person name="Tallon L."/>
            <person name="Jackson J."/>
            <person name="Pai G."/>
            <person name="Aken S.V."/>
            <person name="Utterback T."/>
            <person name="Reidmuller S."/>
            <person name="Feldblyum T."/>
            <person name="Hsiao J."/>
            <person name="Zismann V."/>
            <person name="Iobst S."/>
            <person name="de Vazeille A.R."/>
            <person name="Buell C.R."/>
            <person name="Ying K."/>
            <person name="Li Y."/>
            <person name="Lu T."/>
            <person name="Huang Y."/>
            <person name="Zhao Q."/>
            <person name="Feng Q."/>
            <person name="Zhang L."/>
            <person name="Zhu J."/>
            <person name="Weng Q."/>
            <person name="Mu J."/>
            <person name="Lu Y."/>
            <person name="Fan D."/>
            <person name="Liu Y."/>
            <person name="Guan J."/>
            <person name="Zhang Y."/>
            <person name="Yu S."/>
            <person name="Liu X."/>
            <person name="Zhang Y."/>
            <person name="Hong G."/>
            <person name="Han B."/>
            <person name="Choisne N."/>
            <person name="Demange N."/>
            <person name="Orjeda G."/>
            <person name="Samain S."/>
            <person name="Cattolico L."/>
            <person name="Pelletier E."/>
            <person name="Couloux A."/>
            <person name="Segurens B."/>
            <person name="Wincker P."/>
            <person name="D'Hont A."/>
            <person name="Scarpelli C."/>
            <person name="Weissenbach J."/>
            <person name="Salanoubat M."/>
            <person name="Quetier F."/>
            <person name="Yu Y."/>
            <person name="Kim H.R."/>
            <person name="Rambo T."/>
            <person name="Currie J."/>
            <person name="Collura K."/>
            <person name="Luo M."/>
            <person name="Yang T."/>
            <person name="Ammiraju J.S.S."/>
            <person name="Engler F."/>
            <person name="Soderlund C."/>
            <person name="Wing R.A."/>
            <person name="Palmer L.E."/>
            <person name="de la Bastide M."/>
            <person name="Spiegel L."/>
            <person name="Nascimento L."/>
            <person name="Zutavern T."/>
            <person name="O'Shaughnessy A."/>
            <person name="Dike S."/>
            <person name="Dedhia N."/>
            <person name="Preston R."/>
            <person name="Balija V."/>
            <person name="McCombie W.R."/>
            <person name="Chow T."/>
            <person name="Chen H."/>
            <person name="Chung M."/>
            <person name="Chen C."/>
            <person name="Shaw J."/>
            <person name="Wu H."/>
            <person name="Hsiao K."/>
            <person name="Chao Y."/>
            <person name="Chu M."/>
            <person name="Cheng C."/>
            <person name="Hour A."/>
            <person name="Lee P."/>
            <person name="Lin S."/>
            <person name="Lin Y."/>
            <person name="Liou J."/>
            <person name="Liu S."/>
            <person name="Hsing Y."/>
            <person name="Raghuvanshi S."/>
            <person name="Mohanty A."/>
            <person name="Bharti A.K."/>
            <person name="Gaur A."/>
            <person name="Gupta V."/>
            <person name="Kumar D."/>
            <person name="Ravi V."/>
            <person name="Vij S."/>
            <person name="Kapur A."/>
            <person name="Khurana P."/>
            <person name="Khurana P."/>
            <person name="Khurana J.P."/>
            <person name="Tyagi A.K."/>
            <person name="Gaikwad K."/>
            <person name="Singh A."/>
            <person name="Dalal V."/>
            <person name="Srivastava S."/>
            <person name="Dixit A."/>
            <person name="Pal A.K."/>
            <person name="Ghazi I.A."/>
            <person name="Yadav M."/>
            <person name="Pandit A."/>
            <person name="Bhargava A."/>
            <person name="Sureshbabu K."/>
            <person name="Batra K."/>
            <person name="Sharma T.R."/>
            <person name="Mohapatra T."/>
            <person name="Singh N.K."/>
            <person name="Messing J."/>
            <person name="Nelson A.B."/>
            <person name="Fuks G."/>
            <person name="Kavchok S."/>
            <person name="Keizer G."/>
            <person name="Linton E."/>
            <person name="Llaca V."/>
            <person name="Song R."/>
            <person name="Tanyolac B."/>
            <person name="Young S."/>
            <person name="Ho-Il K."/>
            <person name="Hahn J.H."/>
            <person name="Sangsakoo G."/>
            <person name="Vanavichit A."/>
            <person name="de Mattos Luiz.A.T."/>
            <person name="Zimmer P.D."/>
            <person name="Malone G."/>
            <person name="Dellagostin O."/>
            <person name="de Oliveira A.C."/>
            <person name="Bevan M."/>
            <person name="Bancroft I."/>
            <person name="Minx P."/>
            <person name="Cordum H."/>
            <person name="Wilson R."/>
            <person name="Cheng Z."/>
            <person name="Jin W."/>
            <person name="Jiang J."/>
            <person name="Leong S.A."/>
            <person name="Iwama H."/>
            <person name="Gojobori T."/>
            <person name="Itoh T."/>
            <person name="Niimura Y."/>
            <person name="Fujii Y."/>
            <person name="Habara T."/>
            <person name="Sakai H."/>
            <person name="Sato Y."/>
            <person name="Wilson G."/>
            <person name="Kumar K."/>
            <person name="McCouch S."/>
            <person name="Juretic N."/>
            <person name="Hoen D."/>
            <person name="Wright S."/>
            <person name="Bruskiewich R."/>
            <person name="Bureau T."/>
            <person name="Miyao A."/>
            <person name="Hirochika H."/>
            <person name="Nishikawa T."/>
            <person name="Kadowaki K."/>
            <person name="Sugiura M."/>
            <person name="Burr B."/>
            <person name="Sasaki T."/>
        </authorList>
    </citation>
    <scope>NUCLEOTIDE SEQUENCE [LARGE SCALE GENOMIC DNA]</scope>
    <source>
        <strain evidence="3">cv. Nipponbare</strain>
    </source>
</reference>
<feature type="compositionally biased region" description="Low complexity" evidence="1">
    <location>
        <begin position="195"/>
        <end position="204"/>
    </location>
</feature>
<proteinExistence type="predicted"/>
<sequence length="233" mass="23779">MKSCCRRSNRLPAAGQTANASPAILDGSDKTNLSETAPTEKNFNSAGQPDTPADPTPSRPPSPPVPRKGSSYTSDQAVTHSRLWGAVPTGGAHGSAAQGGRSTVDRDHAGGPPPVHGTDGPDRPGGRSDGTAVARHGSARLQNRRRRARSPATTIGGAGSDGGRGKGRRRRPKATASAWREAAQTRERGRGRRGGSSPASMAAGAEDEGGGDDLAMRRGGRAAAAPTEGVEKD</sequence>